<evidence type="ECO:0000256" key="1">
    <source>
        <dbReference type="SAM" id="MobiDB-lite"/>
    </source>
</evidence>
<feature type="non-terminal residue" evidence="2">
    <location>
        <position position="57"/>
    </location>
</feature>
<sequence length="57" mass="7089">FSVKNNKKKRNKGETLPKSHRMSHHRIQRIREPYRRSFKLISTKMWNFVFFPEDLSR</sequence>
<feature type="non-terminal residue" evidence="2">
    <location>
        <position position="1"/>
    </location>
</feature>
<evidence type="ECO:0000313" key="3">
    <source>
        <dbReference type="Proteomes" id="UP001187531"/>
    </source>
</evidence>
<organism evidence="2 3">
    <name type="scientific">Artemia franciscana</name>
    <name type="common">Brine shrimp</name>
    <name type="synonym">Artemia sanfranciscana</name>
    <dbReference type="NCBI Taxonomy" id="6661"/>
    <lineage>
        <taxon>Eukaryota</taxon>
        <taxon>Metazoa</taxon>
        <taxon>Ecdysozoa</taxon>
        <taxon>Arthropoda</taxon>
        <taxon>Crustacea</taxon>
        <taxon>Branchiopoda</taxon>
        <taxon>Anostraca</taxon>
        <taxon>Artemiidae</taxon>
        <taxon>Artemia</taxon>
    </lineage>
</organism>
<gene>
    <name evidence="2" type="ORF">QYM36_000703</name>
</gene>
<reference evidence="2" key="1">
    <citation type="submission" date="2023-07" db="EMBL/GenBank/DDBJ databases">
        <title>Chromosome-level genome assembly of Artemia franciscana.</title>
        <authorList>
            <person name="Jo E."/>
        </authorList>
    </citation>
    <scope>NUCLEOTIDE SEQUENCE</scope>
    <source>
        <tissue evidence="2">Whole body</tissue>
    </source>
</reference>
<accession>A0AA88ID17</accession>
<feature type="compositionally biased region" description="Basic residues" evidence="1">
    <location>
        <begin position="1"/>
        <end position="11"/>
    </location>
</feature>
<evidence type="ECO:0000313" key="2">
    <source>
        <dbReference type="EMBL" id="KAK2726350.1"/>
    </source>
</evidence>
<feature type="region of interest" description="Disordered" evidence="1">
    <location>
        <begin position="1"/>
        <end position="26"/>
    </location>
</feature>
<proteinExistence type="predicted"/>
<dbReference type="EMBL" id="JAVRJZ010000002">
    <property type="protein sequence ID" value="KAK2726350.1"/>
    <property type="molecule type" value="Genomic_DNA"/>
</dbReference>
<dbReference type="AlphaFoldDB" id="A0AA88ID17"/>
<keyword evidence="3" id="KW-1185">Reference proteome</keyword>
<protein>
    <submittedName>
        <fullName evidence="2">Uncharacterized protein</fullName>
    </submittedName>
</protein>
<name>A0AA88ID17_ARTSF</name>
<comment type="caution">
    <text evidence="2">The sequence shown here is derived from an EMBL/GenBank/DDBJ whole genome shotgun (WGS) entry which is preliminary data.</text>
</comment>
<dbReference type="Proteomes" id="UP001187531">
    <property type="component" value="Unassembled WGS sequence"/>
</dbReference>